<dbReference type="OrthoDB" id="1928482at2759"/>
<protein>
    <submittedName>
        <fullName evidence="2">Uncharacterized protein</fullName>
    </submittedName>
</protein>
<dbReference type="AlphaFoldDB" id="A0A830BZU8"/>
<accession>A0A830BZU8</accession>
<reference evidence="2" key="1">
    <citation type="submission" date="2020-07" db="EMBL/GenBank/DDBJ databases">
        <title>Ethylene signaling mediates host invasion by parasitic plants.</title>
        <authorList>
            <person name="Yoshida S."/>
        </authorList>
    </citation>
    <scope>NUCLEOTIDE SEQUENCE</scope>
    <source>
        <strain evidence="2">Okayama</strain>
    </source>
</reference>
<evidence type="ECO:0000256" key="1">
    <source>
        <dbReference type="SAM" id="MobiDB-lite"/>
    </source>
</evidence>
<feature type="compositionally biased region" description="Basic and acidic residues" evidence="1">
    <location>
        <begin position="30"/>
        <end position="43"/>
    </location>
</feature>
<proteinExistence type="predicted"/>
<name>A0A830BZU8_9LAMI</name>
<feature type="region of interest" description="Disordered" evidence="1">
    <location>
        <begin position="1"/>
        <end position="43"/>
    </location>
</feature>
<evidence type="ECO:0000313" key="3">
    <source>
        <dbReference type="Proteomes" id="UP000653305"/>
    </source>
</evidence>
<dbReference type="EMBL" id="BMAC01000243">
    <property type="protein sequence ID" value="GFP91412.1"/>
    <property type="molecule type" value="Genomic_DNA"/>
</dbReference>
<comment type="caution">
    <text evidence="2">The sequence shown here is derived from an EMBL/GenBank/DDBJ whole genome shotgun (WGS) entry which is preliminary data.</text>
</comment>
<dbReference type="Proteomes" id="UP000653305">
    <property type="component" value="Unassembled WGS sequence"/>
</dbReference>
<sequence length="132" mass="15373">MGSQGKTNIAKPHYNISMSKRTRKSQNLKIEPRESFEENKDWSKHMQEEKISLKELIGGRCSLAQRFREEEGNQQGVVIKPSSNEDGFRGMISKKFTRNYAKLLGHLIKVNQESCFRSWRKAAPSFKFIKHK</sequence>
<organism evidence="2 3">
    <name type="scientific">Phtheirospermum japonicum</name>
    <dbReference type="NCBI Taxonomy" id="374723"/>
    <lineage>
        <taxon>Eukaryota</taxon>
        <taxon>Viridiplantae</taxon>
        <taxon>Streptophyta</taxon>
        <taxon>Embryophyta</taxon>
        <taxon>Tracheophyta</taxon>
        <taxon>Spermatophyta</taxon>
        <taxon>Magnoliopsida</taxon>
        <taxon>eudicotyledons</taxon>
        <taxon>Gunneridae</taxon>
        <taxon>Pentapetalae</taxon>
        <taxon>asterids</taxon>
        <taxon>lamiids</taxon>
        <taxon>Lamiales</taxon>
        <taxon>Orobanchaceae</taxon>
        <taxon>Orobanchaceae incertae sedis</taxon>
        <taxon>Phtheirospermum</taxon>
    </lineage>
</organism>
<gene>
    <name evidence="2" type="ORF">PHJA_001285200</name>
</gene>
<keyword evidence="3" id="KW-1185">Reference proteome</keyword>
<evidence type="ECO:0000313" key="2">
    <source>
        <dbReference type="EMBL" id="GFP91412.1"/>
    </source>
</evidence>